<evidence type="ECO:0000256" key="1">
    <source>
        <dbReference type="ARBA" id="ARBA00022574"/>
    </source>
</evidence>
<dbReference type="SUPFAM" id="SSF81383">
    <property type="entry name" value="F-box domain"/>
    <property type="match status" value="1"/>
</dbReference>
<dbReference type="InterPro" id="IPR019775">
    <property type="entry name" value="WD40_repeat_CS"/>
</dbReference>
<dbReference type="InterPro" id="IPR036047">
    <property type="entry name" value="F-box-like_dom_sf"/>
</dbReference>
<feature type="repeat" description="WD" evidence="3">
    <location>
        <begin position="213"/>
        <end position="252"/>
    </location>
</feature>
<dbReference type="PANTHER" id="PTHR19848">
    <property type="entry name" value="WD40 REPEAT PROTEIN"/>
    <property type="match status" value="1"/>
</dbReference>
<dbReference type="AlphaFoldDB" id="C3ZN01"/>
<accession>C3ZN01</accession>
<dbReference type="eggNOG" id="KOG0274">
    <property type="taxonomic scope" value="Eukaryota"/>
</dbReference>
<dbReference type="InterPro" id="IPR015943">
    <property type="entry name" value="WD40/YVTN_repeat-like_dom_sf"/>
</dbReference>
<dbReference type="InParanoid" id="C3ZN01"/>
<dbReference type="SUPFAM" id="SSF50978">
    <property type="entry name" value="WD40 repeat-like"/>
    <property type="match status" value="1"/>
</dbReference>
<keyword evidence="1 3" id="KW-0853">WD repeat</keyword>
<feature type="repeat" description="WD" evidence="3">
    <location>
        <begin position="373"/>
        <end position="403"/>
    </location>
</feature>
<dbReference type="InterPro" id="IPR001810">
    <property type="entry name" value="F-box_dom"/>
</dbReference>
<dbReference type="FunFam" id="2.130.10.10:FF:003565">
    <property type="entry name" value="Predicted protein"/>
    <property type="match status" value="1"/>
</dbReference>
<dbReference type="PRINTS" id="PR00320">
    <property type="entry name" value="GPROTEINBRPT"/>
</dbReference>
<feature type="repeat" description="WD" evidence="3">
    <location>
        <begin position="293"/>
        <end position="332"/>
    </location>
</feature>
<proteinExistence type="predicted"/>
<dbReference type="InterPro" id="IPR001680">
    <property type="entry name" value="WD40_rpt"/>
</dbReference>
<name>C3ZN01_BRAFL</name>
<dbReference type="Gene3D" id="2.130.10.10">
    <property type="entry name" value="YVTN repeat-like/Quinoprotein amine dehydrogenase"/>
    <property type="match status" value="3"/>
</dbReference>
<dbReference type="SMART" id="SM00320">
    <property type="entry name" value="WD40"/>
    <property type="match status" value="7"/>
</dbReference>
<dbReference type="PANTHER" id="PTHR19848:SF8">
    <property type="entry name" value="F-BOX AND WD REPEAT DOMAIN CONTAINING 7"/>
    <property type="match status" value="1"/>
</dbReference>
<feature type="repeat" description="WD" evidence="3">
    <location>
        <begin position="173"/>
        <end position="212"/>
    </location>
</feature>
<dbReference type="InterPro" id="IPR036322">
    <property type="entry name" value="WD40_repeat_dom_sf"/>
</dbReference>
<dbReference type="PROSITE" id="PS50181">
    <property type="entry name" value="FBOX"/>
    <property type="match status" value="1"/>
</dbReference>
<dbReference type="PROSITE" id="PS50082">
    <property type="entry name" value="WD_REPEATS_2"/>
    <property type="match status" value="6"/>
</dbReference>
<keyword evidence="2" id="KW-0677">Repeat</keyword>
<dbReference type="PROSITE" id="PS00678">
    <property type="entry name" value="WD_REPEATS_1"/>
    <property type="match status" value="2"/>
</dbReference>
<evidence type="ECO:0000313" key="5">
    <source>
        <dbReference type="EMBL" id="EEN46141.1"/>
    </source>
</evidence>
<organism>
    <name type="scientific">Branchiostoma floridae</name>
    <name type="common">Florida lancelet</name>
    <name type="synonym">Amphioxus</name>
    <dbReference type="NCBI Taxonomy" id="7739"/>
    <lineage>
        <taxon>Eukaryota</taxon>
        <taxon>Metazoa</taxon>
        <taxon>Chordata</taxon>
        <taxon>Cephalochordata</taxon>
        <taxon>Leptocardii</taxon>
        <taxon>Amphioxiformes</taxon>
        <taxon>Branchiostomatidae</taxon>
        <taxon>Branchiostoma</taxon>
    </lineage>
</organism>
<dbReference type="Pfam" id="PF00400">
    <property type="entry name" value="WD40"/>
    <property type="match status" value="7"/>
</dbReference>
<sequence>MSMFADREAVANNIVAAFDAFTPEEQNVVLRQILLKCQLRFVYAELKTLLAVDFVAHLPRELTERIFSYLDGVEMSRAACVSRLWREKTNNEGLWQRLCKLKRWEHFGFNEDLSREESCSSPTSTSRTSPRFTPVNSDVISLSPLCHWKDVYIRAHHLNKNWATGKYTVMPALRGHEGRVNCMDCDGKLLVSGGGDNSVRLWDLATGKCINQLEGHTDSVTGIELRNNIVVTSCADSVIRVFEASSGRCLKVMQGHTSGVEHLCFDGANLVSASNDRTVRVWSLSSGKCIHNLTGHTDDIQLLCMHGDLAVSSSWDQTLRLWDIRRGLCLQILVGHAEVVYCCQFDERRIVSGGADSFVKIWNPQTGECTKTLSGHTGEVYCLKYNEDVIASGAADSIVRLWSFAGECLHELREHIGVVRCLLQEGDRLISGGDQKKVVIWNTKEGKLLNVVHRNPTLLHLMWANETKLVLASPESPGTVSILSYWHPALDKVRAPQQGTAAPRYGPQRAR</sequence>
<dbReference type="PROSITE" id="PS50294">
    <property type="entry name" value="WD_REPEATS_REGION"/>
    <property type="match status" value="5"/>
</dbReference>
<dbReference type="InterPro" id="IPR020472">
    <property type="entry name" value="WD40_PAC1"/>
</dbReference>
<dbReference type="CDD" id="cd00200">
    <property type="entry name" value="WD40"/>
    <property type="match status" value="1"/>
</dbReference>
<feature type="repeat" description="WD" evidence="3">
    <location>
        <begin position="253"/>
        <end position="292"/>
    </location>
</feature>
<gene>
    <name evidence="5" type="ORF">BRAFLDRAFT_83410</name>
</gene>
<evidence type="ECO:0000259" key="4">
    <source>
        <dbReference type="PROSITE" id="PS50181"/>
    </source>
</evidence>
<dbReference type="EMBL" id="GG666648">
    <property type="protein sequence ID" value="EEN46141.1"/>
    <property type="molecule type" value="Genomic_DNA"/>
</dbReference>
<dbReference type="Pfam" id="PF12937">
    <property type="entry name" value="F-box-like"/>
    <property type="match status" value="1"/>
</dbReference>
<feature type="domain" description="F-box" evidence="4">
    <location>
        <begin position="52"/>
        <end position="98"/>
    </location>
</feature>
<evidence type="ECO:0000256" key="2">
    <source>
        <dbReference type="ARBA" id="ARBA00022737"/>
    </source>
</evidence>
<evidence type="ECO:0000256" key="3">
    <source>
        <dbReference type="PROSITE-ProRule" id="PRU00221"/>
    </source>
</evidence>
<dbReference type="SUPFAM" id="SSF117289">
    <property type="entry name" value="Nucleoporin domain"/>
    <property type="match status" value="1"/>
</dbReference>
<dbReference type="STRING" id="7739.C3ZN01"/>
<dbReference type="Gene3D" id="1.20.1280.50">
    <property type="match status" value="1"/>
</dbReference>
<dbReference type="SMART" id="SM00256">
    <property type="entry name" value="FBOX"/>
    <property type="match status" value="1"/>
</dbReference>
<reference evidence="5" key="1">
    <citation type="journal article" date="2008" name="Nature">
        <title>The amphioxus genome and the evolution of the chordate karyotype.</title>
        <authorList>
            <consortium name="US DOE Joint Genome Institute (JGI-PGF)"/>
            <person name="Putnam N.H."/>
            <person name="Butts T."/>
            <person name="Ferrier D.E.K."/>
            <person name="Furlong R.F."/>
            <person name="Hellsten U."/>
            <person name="Kawashima T."/>
            <person name="Robinson-Rechavi M."/>
            <person name="Shoguchi E."/>
            <person name="Terry A."/>
            <person name="Yu J.-K."/>
            <person name="Benito-Gutierrez E.L."/>
            <person name="Dubchak I."/>
            <person name="Garcia-Fernandez J."/>
            <person name="Gibson-Brown J.J."/>
            <person name="Grigoriev I.V."/>
            <person name="Horton A.C."/>
            <person name="de Jong P.J."/>
            <person name="Jurka J."/>
            <person name="Kapitonov V.V."/>
            <person name="Kohara Y."/>
            <person name="Kuroki Y."/>
            <person name="Lindquist E."/>
            <person name="Lucas S."/>
            <person name="Osoegawa K."/>
            <person name="Pennacchio L.A."/>
            <person name="Salamov A.A."/>
            <person name="Satou Y."/>
            <person name="Sauka-Spengler T."/>
            <person name="Schmutz J."/>
            <person name="Shin-I T."/>
            <person name="Toyoda A."/>
            <person name="Bronner-Fraser M."/>
            <person name="Fujiyama A."/>
            <person name="Holland L.Z."/>
            <person name="Holland P.W.H."/>
            <person name="Satoh N."/>
            <person name="Rokhsar D.S."/>
        </authorList>
    </citation>
    <scope>NUCLEOTIDE SEQUENCE [LARGE SCALE GENOMIC DNA]</scope>
    <source>
        <strain evidence="5">S238N-H82</strain>
        <tissue evidence="5">Testes</tissue>
    </source>
</reference>
<protein>
    <recommendedName>
        <fullName evidence="4">F-box domain-containing protein</fullName>
    </recommendedName>
</protein>
<feature type="repeat" description="WD" evidence="3">
    <location>
        <begin position="333"/>
        <end position="372"/>
    </location>
</feature>